<dbReference type="InterPro" id="IPR058627">
    <property type="entry name" value="MdtA-like_C"/>
</dbReference>
<evidence type="ECO:0000313" key="12">
    <source>
        <dbReference type="EMBL" id="UZF88131.1"/>
    </source>
</evidence>
<dbReference type="GO" id="GO:0015562">
    <property type="term" value="F:efflux transmembrane transporter activity"/>
    <property type="evidence" value="ECO:0007669"/>
    <property type="project" value="TreeGrafter"/>
</dbReference>
<proteinExistence type="inferred from homology"/>
<comment type="subcellular location">
    <subcellularLocation>
        <location evidence="1">Cell membrane</location>
    </subcellularLocation>
</comment>
<dbReference type="InterPro" id="IPR058624">
    <property type="entry name" value="MdtA-like_HH"/>
</dbReference>
<dbReference type="Pfam" id="PF25917">
    <property type="entry name" value="BSH_RND"/>
    <property type="match status" value="1"/>
</dbReference>
<name>A0A9E7ZVT8_9HYPH</name>
<dbReference type="Gene3D" id="2.40.30.170">
    <property type="match status" value="1"/>
</dbReference>
<dbReference type="AlphaFoldDB" id="A0A9E7ZVT8"/>
<dbReference type="InterPro" id="IPR006143">
    <property type="entry name" value="RND_pump_MFP"/>
</dbReference>
<keyword evidence="5" id="KW-0997">Cell inner membrane</keyword>
<feature type="region of interest" description="Disordered" evidence="7">
    <location>
        <begin position="371"/>
        <end position="397"/>
    </location>
</feature>
<keyword evidence="4" id="KW-1003">Cell membrane</keyword>
<evidence type="ECO:0000256" key="7">
    <source>
        <dbReference type="SAM" id="MobiDB-lite"/>
    </source>
</evidence>
<protein>
    <submittedName>
        <fullName evidence="12">Efflux RND transporter periplasmic adaptor subunit</fullName>
    </submittedName>
</protein>
<evidence type="ECO:0000256" key="3">
    <source>
        <dbReference type="ARBA" id="ARBA00022448"/>
    </source>
</evidence>
<dbReference type="Gene3D" id="2.40.50.100">
    <property type="match status" value="1"/>
</dbReference>
<dbReference type="InterPro" id="IPR058625">
    <property type="entry name" value="MdtA-like_BSH"/>
</dbReference>
<evidence type="ECO:0000256" key="2">
    <source>
        <dbReference type="ARBA" id="ARBA00009477"/>
    </source>
</evidence>
<gene>
    <name evidence="12" type="ORF">NWE54_04905</name>
</gene>
<dbReference type="Pfam" id="PF25944">
    <property type="entry name" value="Beta-barrel_RND"/>
    <property type="match status" value="1"/>
</dbReference>
<evidence type="ECO:0000259" key="10">
    <source>
        <dbReference type="Pfam" id="PF25944"/>
    </source>
</evidence>
<feature type="domain" description="Multidrug resistance protein MdtA-like alpha-helical hairpin" evidence="8">
    <location>
        <begin position="113"/>
        <end position="180"/>
    </location>
</feature>
<dbReference type="GO" id="GO:1990281">
    <property type="term" value="C:efflux pump complex"/>
    <property type="evidence" value="ECO:0007669"/>
    <property type="project" value="TreeGrafter"/>
</dbReference>
<dbReference type="NCBIfam" id="TIGR01730">
    <property type="entry name" value="RND_mfp"/>
    <property type="match status" value="1"/>
</dbReference>
<feature type="domain" description="Multidrug resistance protein MdtA-like C-terminal permuted SH3" evidence="11">
    <location>
        <begin position="309"/>
        <end position="365"/>
    </location>
</feature>
<dbReference type="Gene3D" id="2.40.420.20">
    <property type="match status" value="1"/>
</dbReference>
<evidence type="ECO:0000256" key="4">
    <source>
        <dbReference type="ARBA" id="ARBA00022475"/>
    </source>
</evidence>
<feature type="domain" description="Multidrug resistance protein MdtA-like beta-barrel" evidence="10">
    <location>
        <begin position="220"/>
        <end position="300"/>
    </location>
</feature>
<dbReference type="InterPro" id="IPR058626">
    <property type="entry name" value="MdtA-like_b-barrel"/>
</dbReference>
<evidence type="ECO:0000259" key="8">
    <source>
        <dbReference type="Pfam" id="PF25876"/>
    </source>
</evidence>
<keyword evidence="6" id="KW-0472">Membrane</keyword>
<dbReference type="Pfam" id="PF25967">
    <property type="entry name" value="RND-MFP_C"/>
    <property type="match status" value="1"/>
</dbReference>
<evidence type="ECO:0000259" key="11">
    <source>
        <dbReference type="Pfam" id="PF25967"/>
    </source>
</evidence>
<evidence type="ECO:0000256" key="5">
    <source>
        <dbReference type="ARBA" id="ARBA00022519"/>
    </source>
</evidence>
<evidence type="ECO:0000259" key="9">
    <source>
        <dbReference type="Pfam" id="PF25917"/>
    </source>
</evidence>
<organism evidence="12">
    <name type="scientific">Bosea sp. NBC_00436</name>
    <dbReference type="NCBI Taxonomy" id="2969620"/>
    <lineage>
        <taxon>Bacteria</taxon>
        <taxon>Pseudomonadati</taxon>
        <taxon>Pseudomonadota</taxon>
        <taxon>Alphaproteobacteria</taxon>
        <taxon>Hyphomicrobiales</taxon>
        <taxon>Boseaceae</taxon>
        <taxon>Bosea</taxon>
    </lineage>
</organism>
<dbReference type="SUPFAM" id="SSF111369">
    <property type="entry name" value="HlyD-like secretion proteins"/>
    <property type="match status" value="1"/>
</dbReference>
<keyword evidence="3" id="KW-0813">Transport</keyword>
<evidence type="ECO:0000256" key="6">
    <source>
        <dbReference type="ARBA" id="ARBA00023136"/>
    </source>
</evidence>
<sequence length="397" mass="41739">MKRSGLVTGVVIAGLVAGGTWYWRGRAPEAAQTARAGRGDGGAVSVISAAAIQADFPVRKHAIGFVETPASVLVRSRIDSQIMTQNVVDGQFVKAGDLLFTLDDRDIKAQIAKDEAMLARDEATHTRNLADLERYKQLLVRNAGTQVQVDQAIADEKSSAANIQGDHATLDADRLKLGYTRIIAPIDGRVGSVQVTPGNLVNATGNNSGTSLVTITQMKPLRVSFALPESELPTLQGALAAAKAVPVTARVPNSGRPAAEGKLNFVDSTVDITSGTITAKAAFANDDLTLWPGQYVDVEIIPDTLAGVTVIPTVAVQTGQKGPYAFVVKPDSTVDLRQIKVALNDGDRTAVTEGIGPGERVVIDGQMRLKQGTPVRERAATGEKPPQATPVAEGARS</sequence>
<dbReference type="EMBL" id="CP102774">
    <property type="protein sequence ID" value="UZF88131.1"/>
    <property type="molecule type" value="Genomic_DNA"/>
</dbReference>
<feature type="domain" description="Multidrug resistance protein MdtA-like barrel-sandwich hybrid" evidence="9">
    <location>
        <begin position="72"/>
        <end position="206"/>
    </location>
</feature>
<evidence type="ECO:0000256" key="1">
    <source>
        <dbReference type="ARBA" id="ARBA00004236"/>
    </source>
</evidence>
<accession>A0A9E7ZVT8</accession>
<comment type="similarity">
    <text evidence="2">Belongs to the membrane fusion protein (MFP) (TC 8.A.1) family.</text>
</comment>
<dbReference type="PANTHER" id="PTHR30469">
    <property type="entry name" value="MULTIDRUG RESISTANCE PROTEIN MDTA"/>
    <property type="match status" value="1"/>
</dbReference>
<dbReference type="PANTHER" id="PTHR30469:SF36">
    <property type="entry name" value="BLL3903 PROTEIN"/>
    <property type="match status" value="1"/>
</dbReference>
<dbReference type="Gene3D" id="1.10.287.470">
    <property type="entry name" value="Helix hairpin bin"/>
    <property type="match status" value="1"/>
</dbReference>
<reference evidence="12" key="1">
    <citation type="submission" date="2022-08" db="EMBL/GenBank/DDBJ databases">
        <title>Complete Genome Sequences of 2 Bosea sp. soil isolates.</title>
        <authorList>
            <person name="Alvarez Arevalo M."/>
            <person name="Sterndorff E.B."/>
            <person name="Faurdal D."/>
            <person name="Joergensen T.S."/>
            <person name="Weber T."/>
        </authorList>
    </citation>
    <scope>NUCLEOTIDE SEQUENCE</scope>
    <source>
        <strain evidence="12">NBC_00436</strain>
    </source>
</reference>
<dbReference type="Pfam" id="PF25876">
    <property type="entry name" value="HH_MFP_RND"/>
    <property type="match status" value="1"/>
</dbReference>